<protein>
    <submittedName>
        <fullName evidence="2">DUF1080 domain-containing protein</fullName>
    </submittedName>
</protein>
<evidence type="ECO:0000313" key="3">
    <source>
        <dbReference type="Proteomes" id="UP001236569"/>
    </source>
</evidence>
<evidence type="ECO:0000313" key="2">
    <source>
        <dbReference type="EMBL" id="MDI9863835.1"/>
    </source>
</evidence>
<gene>
    <name evidence="2" type="ORF">QM480_05845</name>
</gene>
<evidence type="ECO:0000259" key="1">
    <source>
        <dbReference type="Pfam" id="PF06439"/>
    </source>
</evidence>
<organism evidence="2 3">
    <name type="scientific">Flectobacillus longus</name>
    <dbReference type="NCBI Taxonomy" id="2984207"/>
    <lineage>
        <taxon>Bacteria</taxon>
        <taxon>Pseudomonadati</taxon>
        <taxon>Bacteroidota</taxon>
        <taxon>Cytophagia</taxon>
        <taxon>Cytophagales</taxon>
        <taxon>Flectobacillaceae</taxon>
        <taxon>Flectobacillus</taxon>
    </lineage>
</organism>
<name>A0ABT6YJT4_9BACT</name>
<sequence>MKNSSIIVALLAISTSFYQCQSPKESSNESTKVAWKELFNGKDLSGWKHVGPGAMVVEDGMLHSEGGMGLLYREGEKYGNCVFHIEWKMQKENSNSGVFIRIPIEPLEEMMPVFYGNEVQIDNKPELSGEDEYHYTGTLYSFSKPLAKPGKPGPEWNSMDIYLDGPRTVVMVNDVKVTDFKDGDPVPKRKFDFEPFHGARPDSGYFGLQNHGKEDIVYFRKVAVRPITQEDREIGNLKSRASK</sequence>
<dbReference type="Proteomes" id="UP001236569">
    <property type="component" value="Unassembled WGS sequence"/>
</dbReference>
<dbReference type="EMBL" id="JASHID010000003">
    <property type="protein sequence ID" value="MDI9863835.1"/>
    <property type="molecule type" value="Genomic_DNA"/>
</dbReference>
<proteinExistence type="predicted"/>
<reference evidence="2 3" key="1">
    <citation type="submission" date="2023-05" db="EMBL/GenBank/DDBJ databases">
        <title>Novel species of genus Flectobacillus isolated from stream in China.</title>
        <authorList>
            <person name="Lu H."/>
        </authorList>
    </citation>
    <scope>NUCLEOTIDE SEQUENCE [LARGE SCALE GENOMIC DNA]</scope>
    <source>
        <strain evidence="2 3">DC10W</strain>
    </source>
</reference>
<dbReference type="Pfam" id="PF06439">
    <property type="entry name" value="3keto-disac_hyd"/>
    <property type="match status" value="1"/>
</dbReference>
<feature type="domain" description="3-keto-alpha-glucoside-1,2-lyase/3-keto-2-hydroxy-glucal hydratase" evidence="1">
    <location>
        <begin position="35"/>
        <end position="225"/>
    </location>
</feature>
<dbReference type="InterPro" id="IPR010496">
    <property type="entry name" value="AL/BT2_dom"/>
</dbReference>
<accession>A0ABT6YJT4</accession>
<comment type="caution">
    <text evidence="2">The sequence shown here is derived from an EMBL/GenBank/DDBJ whole genome shotgun (WGS) entry which is preliminary data.</text>
</comment>
<keyword evidence="3" id="KW-1185">Reference proteome</keyword>
<dbReference type="Gene3D" id="2.60.120.560">
    <property type="entry name" value="Exo-inulinase, domain 1"/>
    <property type="match status" value="1"/>
</dbReference>
<dbReference type="RefSeq" id="WP_283369082.1">
    <property type="nucleotide sequence ID" value="NZ_JASHID010000003.1"/>
</dbReference>